<comment type="caution">
    <text evidence="1">The sequence shown here is derived from an EMBL/GenBank/DDBJ whole genome shotgun (WGS) entry which is preliminary data.</text>
</comment>
<sequence length="87" mass="10498">MVHLLLEQFLFSGIIGKIYEIDESMFPKVNHLKEGTWVFWIVERHLYILVFYSKIHLKKYNNYSKSHFELPICLVIPFPNTTLEHME</sequence>
<dbReference type="Proteomes" id="UP000276133">
    <property type="component" value="Unassembled WGS sequence"/>
</dbReference>
<dbReference type="OrthoDB" id="424490at2759"/>
<accession>A0A3M7QRG8</accession>
<evidence type="ECO:0000313" key="2">
    <source>
        <dbReference type="Proteomes" id="UP000276133"/>
    </source>
</evidence>
<evidence type="ECO:0000313" key="1">
    <source>
        <dbReference type="EMBL" id="RNA13684.1"/>
    </source>
</evidence>
<proteinExistence type="predicted"/>
<dbReference type="EMBL" id="REGN01005345">
    <property type="protein sequence ID" value="RNA13684.1"/>
    <property type="molecule type" value="Genomic_DNA"/>
</dbReference>
<gene>
    <name evidence="1" type="ORF">BpHYR1_034163</name>
</gene>
<protein>
    <submittedName>
        <fullName evidence="1">Uncharacterized protein</fullName>
    </submittedName>
</protein>
<name>A0A3M7QRG8_BRAPC</name>
<organism evidence="1 2">
    <name type="scientific">Brachionus plicatilis</name>
    <name type="common">Marine rotifer</name>
    <name type="synonym">Brachionus muelleri</name>
    <dbReference type="NCBI Taxonomy" id="10195"/>
    <lineage>
        <taxon>Eukaryota</taxon>
        <taxon>Metazoa</taxon>
        <taxon>Spiralia</taxon>
        <taxon>Gnathifera</taxon>
        <taxon>Rotifera</taxon>
        <taxon>Eurotatoria</taxon>
        <taxon>Monogononta</taxon>
        <taxon>Pseudotrocha</taxon>
        <taxon>Ploima</taxon>
        <taxon>Brachionidae</taxon>
        <taxon>Brachionus</taxon>
    </lineage>
</organism>
<keyword evidence="2" id="KW-1185">Reference proteome</keyword>
<dbReference type="AlphaFoldDB" id="A0A3M7QRG8"/>
<reference evidence="1 2" key="1">
    <citation type="journal article" date="2018" name="Sci. Rep.">
        <title>Genomic signatures of local adaptation to the degree of environmental predictability in rotifers.</title>
        <authorList>
            <person name="Franch-Gras L."/>
            <person name="Hahn C."/>
            <person name="Garcia-Roger E.M."/>
            <person name="Carmona M.J."/>
            <person name="Serra M."/>
            <person name="Gomez A."/>
        </authorList>
    </citation>
    <scope>NUCLEOTIDE SEQUENCE [LARGE SCALE GENOMIC DNA]</scope>
    <source>
        <strain evidence="1">HYR1</strain>
    </source>
</reference>